<accession>A0ACD5AMJ1</accession>
<organism evidence="1 2">
    <name type="scientific">Streptomyces citrinus</name>
    <dbReference type="NCBI Taxonomy" id="3118173"/>
    <lineage>
        <taxon>Bacteria</taxon>
        <taxon>Bacillati</taxon>
        <taxon>Actinomycetota</taxon>
        <taxon>Actinomycetes</taxon>
        <taxon>Kitasatosporales</taxon>
        <taxon>Streptomycetaceae</taxon>
        <taxon>Streptomyces</taxon>
    </lineage>
</organism>
<reference evidence="1" key="1">
    <citation type="journal article" date="2025" name="Int. J. Syst. Evol. Microbiol.">
        <title>Streptomyces citrinus sp. nov., with yellow diffusible pigment.</title>
        <authorList>
            <person name="He Y."/>
            <person name="Yang E."/>
            <person name="Xu J."/>
            <person name="Sun Y."/>
            <person name="Sun L."/>
        </authorList>
    </citation>
    <scope>NUCLEOTIDE SEQUENCE</scope>
    <source>
        <strain evidence="1">Q6</strain>
    </source>
</reference>
<sequence>MPTELERALADHAAEGRELDLAGEEAVNEAAMRAWGADRTVSAASIRAIVCAGSASGSSDDGPPAALKLRGARVTGRIDLDHVHSPMPLELVDCLLAEGISALDAELPALLLGDCVVEHRQEIPLKAPLLRVRFLGLSRTQVRGRCDGPAAALWGSEIGHLVCSGATFVNLHGCALDMNQARIEHSALMNERFKAAGRGRDGWPGAVNLSGVSVGGLLDFSGATLESTDGTALQALSLHTGLPLVLGRGFKAGVEGSDACAVLLSGATIEELVCEGVELTSSGGPALMADHLTVRGSVVFTDSVLDAASERFGALWLGGAEAGGELRCHGTRMENKSGAALAAPFMKARLNVALGDELDLRGGGDAAALNLRGAHVDGSLIIGDHVALAHRRGPRHRLDVNGLTYTDLEGRGRHDWLTYLYDGTATYAAQPYRQLAGLCHQRGHDKEARSVLVAQQKDRLRRDHVGLAERAWGGLTGMVLGYGYKPWRAIFYLLGVVALAVTLAVVLGAHGGVAREADTAGAHHGPCSVVETVSIGLQLALPLARSAGPQDCTVASGAAGQALTASGWVLQALSWAFATLFVAGFTGAVRRT</sequence>
<name>A0ACD5AMJ1_9ACTN</name>
<evidence type="ECO:0000313" key="1">
    <source>
        <dbReference type="EMBL" id="WWQ68119.1"/>
    </source>
</evidence>
<gene>
    <name evidence="1" type="ORF">V2W30_35530</name>
</gene>
<dbReference type="EMBL" id="CP146022">
    <property type="protein sequence ID" value="WWQ68119.1"/>
    <property type="molecule type" value="Genomic_DNA"/>
</dbReference>
<dbReference type="Proteomes" id="UP001432251">
    <property type="component" value="Chromosome"/>
</dbReference>
<keyword evidence="2" id="KW-1185">Reference proteome</keyword>
<proteinExistence type="predicted"/>
<evidence type="ECO:0000313" key="2">
    <source>
        <dbReference type="Proteomes" id="UP001432251"/>
    </source>
</evidence>
<protein>
    <submittedName>
        <fullName evidence="1">Uncharacterized protein</fullName>
    </submittedName>
</protein>